<gene>
    <name evidence="2" type="ORF">GGR06_000978</name>
</gene>
<feature type="chain" id="PRO_5032599984" description="DUF3575 domain-containing protein" evidence="1">
    <location>
        <begin position="22"/>
        <end position="206"/>
    </location>
</feature>
<accession>A0A840CWH3</accession>
<dbReference type="AlphaFoldDB" id="A0A840CWH3"/>
<protein>
    <recommendedName>
        <fullName evidence="4">DUF3575 domain-containing protein</fullName>
    </recommendedName>
</protein>
<evidence type="ECO:0000313" key="2">
    <source>
        <dbReference type="EMBL" id="MBB4043211.1"/>
    </source>
</evidence>
<evidence type="ECO:0008006" key="4">
    <source>
        <dbReference type="Google" id="ProtNLM"/>
    </source>
</evidence>
<keyword evidence="3" id="KW-1185">Reference proteome</keyword>
<comment type="caution">
    <text evidence="2">The sequence shown here is derived from an EMBL/GenBank/DDBJ whole genome shotgun (WGS) entry which is preliminary data.</text>
</comment>
<sequence length="206" mass="23453">MNKLLAKLVLLFLASPLLLHAQQPDFTTENLPGGESLPAVALKTNLLTDLTGTFNLGAEFRLSDYLTLDLSANYNPWTFSDNRKLKHFQVQSELRYWVHEPFNGHFLGAHVNYTNFNVGNLNLPLNIFSDLKDHRLQGNGYGVGVAYGYQWLLSPRWSMEASLGLGYMYLDYSRYECHTCGKKLNKNNKHYFGPTKLGVSLIYIIK</sequence>
<dbReference type="EMBL" id="JACIER010000003">
    <property type="protein sequence ID" value="MBB4043211.1"/>
    <property type="molecule type" value="Genomic_DNA"/>
</dbReference>
<dbReference type="Proteomes" id="UP000560658">
    <property type="component" value="Unassembled WGS sequence"/>
</dbReference>
<dbReference type="RefSeq" id="WP_081741183.1">
    <property type="nucleotide sequence ID" value="NZ_JACIER010000003.1"/>
</dbReference>
<keyword evidence="1" id="KW-0732">Signal</keyword>
<dbReference type="InterPro" id="IPR036709">
    <property type="entry name" value="Autotransporte_beta_dom_sf"/>
</dbReference>
<feature type="signal peptide" evidence="1">
    <location>
        <begin position="1"/>
        <end position="21"/>
    </location>
</feature>
<proteinExistence type="predicted"/>
<evidence type="ECO:0000256" key="1">
    <source>
        <dbReference type="SAM" id="SignalP"/>
    </source>
</evidence>
<dbReference type="Gene3D" id="2.40.128.130">
    <property type="entry name" value="Autotransporter beta-domain"/>
    <property type="match status" value="1"/>
</dbReference>
<evidence type="ECO:0000313" key="3">
    <source>
        <dbReference type="Proteomes" id="UP000560658"/>
    </source>
</evidence>
<name>A0A840CWH3_9BACE</name>
<reference evidence="2" key="1">
    <citation type="submission" date="2020-08" db="EMBL/GenBank/DDBJ databases">
        <title>Genomic Encyclopedia of Type Strains, Phase IV (KMG-IV): sequencing the most valuable type-strain genomes for metagenomic binning, comparative biology and taxonomic classification.</title>
        <authorList>
            <person name="Goeker M."/>
        </authorList>
    </citation>
    <scope>NUCLEOTIDE SEQUENCE [LARGE SCALE GENOMIC DNA]</scope>
    <source>
        <strain evidence="2">DSM 105720</strain>
    </source>
</reference>
<dbReference type="SUPFAM" id="SSF103515">
    <property type="entry name" value="Autotransporter"/>
    <property type="match status" value="1"/>
</dbReference>
<dbReference type="InterPro" id="IPR021958">
    <property type="entry name" value="DUF3575"/>
</dbReference>
<dbReference type="Pfam" id="PF12099">
    <property type="entry name" value="DUF3575"/>
    <property type="match status" value="1"/>
</dbReference>
<organism evidence="2 3">
    <name type="scientific">Bacteroides reticulotermitis</name>
    <dbReference type="NCBI Taxonomy" id="1133319"/>
    <lineage>
        <taxon>Bacteria</taxon>
        <taxon>Pseudomonadati</taxon>
        <taxon>Bacteroidota</taxon>
        <taxon>Bacteroidia</taxon>
        <taxon>Bacteroidales</taxon>
        <taxon>Bacteroidaceae</taxon>
        <taxon>Bacteroides</taxon>
    </lineage>
</organism>